<protein>
    <recommendedName>
        <fullName evidence="18">Receptor-like serine/threonine-protein kinase</fullName>
        <ecNumber evidence="18">2.7.11.1</ecNumber>
    </recommendedName>
</protein>
<keyword evidence="2" id="KW-1003">Cell membrane</keyword>
<dbReference type="GO" id="GO:0004674">
    <property type="term" value="F:protein serine/threonine kinase activity"/>
    <property type="evidence" value="ECO:0007669"/>
    <property type="project" value="UniProtKB-KW"/>
</dbReference>
<dbReference type="InterPro" id="IPR021820">
    <property type="entry name" value="S-locus_recpt_kinase_C"/>
</dbReference>
<dbReference type="Gene3D" id="2.90.10.10">
    <property type="entry name" value="Bulb-type lectin domain"/>
    <property type="match status" value="1"/>
</dbReference>
<evidence type="ECO:0000256" key="17">
    <source>
        <dbReference type="ARBA" id="ARBA00048679"/>
    </source>
</evidence>
<dbReference type="STRING" id="93759.A0A1R3I4C0"/>
<dbReference type="PROSITE" id="PS50948">
    <property type="entry name" value="PAN"/>
    <property type="match status" value="1"/>
</dbReference>
<keyword evidence="9 18" id="KW-0547">Nucleotide-binding</keyword>
<keyword evidence="11 18" id="KW-0067">ATP-binding</keyword>
<evidence type="ECO:0000256" key="7">
    <source>
        <dbReference type="ARBA" id="ARBA00022729"/>
    </source>
</evidence>
<feature type="domain" description="Protein kinase" evidence="22">
    <location>
        <begin position="517"/>
        <end position="740"/>
    </location>
</feature>
<evidence type="ECO:0000256" key="13">
    <source>
        <dbReference type="ARBA" id="ARBA00023136"/>
    </source>
</evidence>
<feature type="domain" description="Apple" evidence="25">
    <location>
        <begin position="337"/>
        <end position="422"/>
    </location>
</feature>
<evidence type="ECO:0000256" key="2">
    <source>
        <dbReference type="ARBA" id="ARBA00022475"/>
    </source>
</evidence>
<dbReference type="Pfam" id="PF11883">
    <property type="entry name" value="DUF3403"/>
    <property type="match status" value="1"/>
</dbReference>
<evidence type="ECO:0000256" key="18">
    <source>
        <dbReference type="PIRNR" id="PIRNR000641"/>
    </source>
</evidence>
<dbReference type="CDD" id="cd00028">
    <property type="entry name" value="B_lectin"/>
    <property type="match status" value="1"/>
</dbReference>
<evidence type="ECO:0000256" key="1">
    <source>
        <dbReference type="ARBA" id="ARBA00004251"/>
    </source>
</evidence>
<dbReference type="InterPro" id="IPR000719">
    <property type="entry name" value="Prot_kinase_dom"/>
</dbReference>
<proteinExistence type="inferred from homology"/>
<dbReference type="Proteomes" id="UP000187203">
    <property type="component" value="Unassembled WGS sequence"/>
</dbReference>
<evidence type="ECO:0000259" key="24">
    <source>
        <dbReference type="PROSITE" id="PS50927"/>
    </source>
</evidence>
<dbReference type="Pfam" id="PF01453">
    <property type="entry name" value="B_lectin"/>
    <property type="match status" value="1"/>
</dbReference>
<comment type="caution">
    <text evidence="26">The sequence shown here is derived from an EMBL/GenBank/DDBJ whole genome shotgun (WGS) entry which is preliminary data.</text>
</comment>
<evidence type="ECO:0000256" key="10">
    <source>
        <dbReference type="ARBA" id="ARBA00022777"/>
    </source>
</evidence>
<evidence type="ECO:0000259" key="22">
    <source>
        <dbReference type="PROSITE" id="PS50011"/>
    </source>
</evidence>
<evidence type="ECO:0000256" key="12">
    <source>
        <dbReference type="ARBA" id="ARBA00022989"/>
    </source>
</evidence>
<dbReference type="CDD" id="cd01098">
    <property type="entry name" value="PAN_AP_plant"/>
    <property type="match status" value="1"/>
</dbReference>
<name>A0A1R3I4C0_9ROSI</name>
<dbReference type="EC" id="2.7.11.1" evidence="18"/>
<evidence type="ECO:0000256" key="11">
    <source>
        <dbReference type="ARBA" id="ARBA00022840"/>
    </source>
</evidence>
<keyword evidence="13 20" id="KW-0472">Membrane</keyword>
<dbReference type="FunFam" id="2.90.10.10:FF:000003">
    <property type="entry name" value="G-type lectin S-receptor-like serine/threonine-protein kinase"/>
    <property type="match status" value="1"/>
</dbReference>
<evidence type="ECO:0000256" key="5">
    <source>
        <dbReference type="ARBA" id="ARBA00022679"/>
    </source>
</evidence>
<dbReference type="InterPro" id="IPR036426">
    <property type="entry name" value="Bulb-type_lectin_dom_sf"/>
</dbReference>
<dbReference type="Gene3D" id="3.30.200.20">
    <property type="entry name" value="Phosphorylase Kinase, domain 1"/>
    <property type="match status" value="1"/>
</dbReference>
<evidence type="ECO:0000256" key="3">
    <source>
        <dbReference type="ARBA" id="ARBA00022527"/>
    </source>
</evidence>
<evidence type="ECO:0000256" key="9">
    <source>
        <dbReference type="ARBA" id="ARBA00022741"/>
    </source>
</evidence>
<dbReference type="PANTHER" id="PTHR32444:SF66">
    <property type="entry name" value="NON-SPECIFIC SERINE_THREONINE PROTEIN KINASE"/>
    <property type="match status" value="1"/>
</dbReference>
<evidence type="ECO:0000256" key="20">
    <source>
        <dbReference type="SAM" id="Phobius"/>
    </source>
</evidence>
<keyword evidence="14" id="KW-1015">Disulfide bond</keyword>
<dbReference type="InterPro" id="IPR000742">
    <property type="entry name" value="EGF"/>
</dbReference>
<evidence type="ECO:0000256" key="19">
    <source>
        <dbReference type="PROSITE-ProRule" id="PRU00076"/>
    </source>
</evidence>
<dbReference type="InterPro" id="IPR000858">
    <property type="entry name" value="S_locus_glycoprot_dom"/>
</dbReference>
<feature type="domain" description="EGF-like" evidence="23">
    <location>
        <begin position="282"/>
        <end position="318"/>
    </location>
</feature>
<keyword evidence="12 20" id="KW-1133">Transmembrane helix</keyword>
<keyword evidence="4 19" id="KW-0245">EGF-like domain</keyword>
<evidence type="ECO:0000256" key="4">
    <source>
        <dbReference type="ARBA" id="ARBA00022536"/>
    </source>
</evidence>
<organism evidence="26 27">
    <name type="scientific">Corchorus olitorius</name>
    <dbReference type="NCBI Taxonomy" id="93759"/>
    <lineage>
        <taxon>Eukaryota</taxon>
        <taxon>Viridiplantae</taxon>
        <taxon>Streptophyta</taxon>
        <taxon>Embryophyta</taxon>
        <taxon>Tracheophyta</taxon>
        <taxon>Spermatophyta</taxon>
        <taxon>Magnoliopsida</taxon>
        <taxon>eudicotyledons</taxon>
        <taxon>Gunneridae</taxon>
        <taxon>Pentapetalae</taxon>
        <taxon>rosids</taxon>
        <taxon>malvids</taxon>
        <taxon>Malvales</taxon>
        <taxon>Malvaceae</taxon>
        <taxon>Grewioideae</taxon>
        <taxon>Apeibeae</taxon>
        <taxon>Corchorus</taxon>
    </lineage>
</organism>
<dbReference type="PANTHER" id="PTHR32444">
    <property type="entry name" value="BULB-TYPE LECTIN DOMAIN-CONTAINING PROTEIN"/>
    <property type="match status" value="1"/>
</dbReference>
<gene>
    <name evidence="26" type="ORF">COLO4_25191</name>
</gene>
<keyword evidence="7 21" id="KW-0732">Signal</keyword>
<reference evidence="27" key="1">
    <citation type="submission" date="2013-09" db="EMBL/GenBank/DDBJ databases">
        <title>Corchorus olitorius genome sequencing.</title>
        <authorList>
            <person name="Alam M."/>
            <person name="Haque M.S."/>
            <person name="Islam M.S."/>
            <person name="Emdad E.M."/>
            <person name="Islam M.M."/>
            <person name="Ahmed B."/>
            <person name="Halim A."/>
            <person name="Hossen Q.M.M."/>
            <person name="Hossain M.Z."/>
            <person name="Ahmed R."/>
            <person name="Khan M.M."/>
            <person name="Islam R."/>
            <person name="Rashid M.M."/>
            <person name="Khan S.A."/>
            <person name="Rahman M.S."/>
            <person name="Alam M."/>
            <person name="Yahiya A.S."/>
            <person name="Khan M.S."/>
            <person name="Azam M.S."/>
            <person name="Haque T."/>
            <person name="Lashkar M.Z.H."/>
            <person name="Akhand A.I."/>
            <person name="Morshed G."/>
            <person name="Roy S."/>
            <person name="Uddin K.S."/>
            <person name="Rabeya T."/>
            <person name="Hossain A.S."/>
            <person name="Chowdhury A."/>
            <person name="Snigdha A.R."/>
            <person name="Mortoza M.S."/>
            <person name="Matin S.A."/>
            <person name="Hoque S.M.E."/>
            <person name="Islam M.K."/>
            <person name="Roy D.K."/>
            <person name="Haider R."/>
            <person name="Moosa M.M."/>
            <person name="Elias S.M."/>
            <person name="Hasan A.M."/>
            <person name="Jahan S."/>
            <person name="Shafiuddin M."/>
            <person name="Mahmood N."/>
            <person name="Shommy N.S."/>
        </authorList>
    </citation>
    <scope>NUCLEOTIDE SEQUENCE [LARGE SCALE GENOMIC DNA]</scope>
    <source>
        <strain evidence="27">cv. O-4</strain>
    </source>
</reference>
<dbReference type="Pfam" id="PF00954">
    <property type="entry name" value="S_locus_glycop"/>
    <property type="match status" value="1"/>
</dbReference>
<accession>A0A1R3I4C0</accession>
<dbReference type="OrthoDB" id="1934880at2759"/>
<evidence type="ECO:0000256" key="15">
    <source>
        <dbReference type="ARBA" id="ARBA00023180"/>
    </source>
</evidence>
<feature type="chain" id="PRO_5013000684" description="Receptor-like serine/threonine-protein kinase" evidence="21">
    <location>
        <begin position="25"/>
        <end position="740"/>
    </location>
</feature>
<comment type="similarity">
    <text evidence="18">Belongs to the protein kinase superfamily. Ser/Thr protein kinase family.</text>
</comment>
<keyword evidence="27" id="KW-1185">Reference proteome</keyword>
<dbReference type="InterPro" id="IPR011009">
    <property type="entry name" value="Kinase-like_dom_sf"/>
</dbReference>
<keyword evidence="15" id="KW-0325">Glycoprotein</keyword>
<feature type="transmembrane region" description="Helical" evidence="20">
    <location>
        <begin position="433"/>
        <end position="455"/>
    </location>
</feature>
<keyword evidence="5 18" id="KW-0808">Transferase</keyword>
<dbReference type="Gene3D" id="1.10.510.10">
    <property type="entry name" value="Transferase(Phosphotransferase) domain 1"/>
    <property type="match status" value="1"/>
</dbReference>
<dbReference type="InterPro" id="IPR001480">
    <property type="entry name" value="Bulb-type_lectin_dom"/>
</dbReference>
<dbReference type="SMART" id="SM00108">
    <property type="entry name" value="B_lectin"/>
    <property type="match status" value="1"/>
</dbReference>
<dbReference type="Pfam" id="PF07714">
    <property type="entry name" value="PK_Tyr_Ser-Thr"/>
    <property type="match status" value="2"/>
</dbReference>
<dbReference type="GO" id="GO:0005524">
    <property type="term" value="F:ATP binding"/>
    <property type="evidence" value="ECO:0007669"/>
    <property type="project" value="UniProtKB-KW"/>
</dbReference>
<evidence type="ECO:0000259" key="23">
    <source>
        <dbReference type="PROSITE" id="PS50026"/>
    </source>
</evidence>
<evidence type="ECO:0000256" key="8">
    <source>
        <dbReference type="ARBA" id="ARBA00022734"/>
    </source>
</evidence>
<keyword evidence="3 18" id="KW-0723">Serine/threonine-protein kinase</keyword>
<dbReference type="InterPro" id="IPR001245">
    <property type="entry name" value="Ser-Thr/Tyr_kinase_cat_dom"/>
</dbReference>
<dbReference type="EMBL" id="AWUE01018941">
    <property type="protein sequence ID" value="OMO77417.1"/>
    <property type="molecule type" value="Genomic_DNA"/>
</dbReference>
<evidence type="ECO:0000256" key="21">
    <source>
        <dbReference type="SAM" id="SignalP"/>
    </source>
</evidence>
<comment type="catalytic activity">
    <reaction evidence="17 18">
        <text>L-seryl-[protein] + ATP = O-phospho-L-seryl-[protein] + ADP + H(+)</text>
        <dbReference type="Rhea" id="RHEA:17989"/>
        <dbReference type="Rhea" id="RHEA-COMP:9863"/>
        <dbReference type="Rhea" id="RHEA-COMP:11604"/>
        <dbReference type="ChEBI" id="CHEBI:15378"/>
        <dbReference type="ChEBI" id="CHEBI:29999"/>
        <dbReference type="ChEBI" id="CHEBI:30616"/>
        <dbReference type="ChEBI" id="CHEBI:83421"/>
        <dbReference type="ChEBI" id="CHEBI:456216"/>
        <dbReference type="EC" id="2.7.11.1"/>
    </reaction>
</comment>
<evidence type="ECO:0000313" key="26">
    <source>
        <dbReference type="EMBL" id="OMO77417.1"/>
    </source>
</evidence>
<dbReference type="CDD" id="cd00054">
    <property type="entry name" value="EGF_CA"/>
    <property type="match status" value="1"/>
</dbReference>
<dbReference type="SUPFAM" id="SSF51110">
    <property type="entry name" value="alpha-D-mannose-specific plant lectins"/>
    <property type="match status" value="1"/>
</dbReference>
<dbReference type="PROSITE" id="PS50927">
    <property type="entry name" value="BULB_LECTIN"/>
    <property type="match status" value="1"/>
</dbReference>
<keyword evidence="6 20" id="KW-0812">Transmembrane</keyword>
<dbReference type="InterPro" id="IPR024171">
    <property type="entry name" value="SRK-like_kinase"/>
</dbReference>
<feature type="domain" description="Bulb-type lectin" evidence="24">
    <location>
        <begin position="25"/>
        <end position="148"/>
    </location>
</feature>
<evidence type="ECO:0000313" key="27">
    <source>
        <dbReference type="Proteomes" id="UP000187203"/>
    </source>
</evidence>
<dbReference type="Pfam" id="PF08276">
    <property type="entry name" value="PAN_2"/>
    <property type="match status" value="1"/>
</dbReference>
<dbReference type="GO" id="GO:0030246">
    <property type="term" value="F:carbohydrate binding"/>
    <property type="evidence" value="ECO:0007669"/>
    <property type="project" value="UniProtKB-KW"/>
</dbReference>
<dbReference type="PROSITE" id="PS50026">
    <property type="entry name" value="EGF_3"/>
    <property type="match status" value="1"/>
</dbReference>
<comment type="caution">
    <text evidence="19">Lacks conserved residue(s) required for the propagation of feature annotation.</text>
</comment>
<evidence type="ECO:0000256" key="6">
    <source>
        <dbReference type="ARBA" id="ARBA00022692"/>
    </source>
</evidence>
<evidence type="ECO:0000256" key="14">
    <source>
        <dbReference type="ARBA" id="ARBA00023157"/>
    </source>
</evidence>
<dbReference type="PIRSF" id="PIRSF000641">
    <property type="entry name" value="SRK"/>
    <property type="match status" value="1"/>
</dbReference>
<dbReference type="SUPFAM" id="SSF56112">
    <property type="entry name" value="Protein kinase-like (PK-like)"/>
    <property type="match status" value="1"/>
</dbReference>
<feature type="signal peptide" evidence="21">
    <location>
        <begin position="1"/>
        <end position="24"/>
    </location>
</feature>
<dbReference type="GO" id="GO:0048544">
    <property type="term" value="P:recognition of pollen"/>
    <property type="evidence" value="ECO:0007669"/>
    <property type="project" value="InterPro"/>
</dbReference>
<dbReference type="GO" id="GO:0005886">
    <property type="term" value="C:plasma membrane"/>
    <property type="evidence" value="ECO:0007669"/>
    <property type="project" value="UniProtKB-SubCell"/>
</dbReference>
<sequence>MGSCKFILLSHISLFLLLFHGCAATKNITQSNPLSQEQVLTSSSQIFELGFFQPNNNSVNKYVGIWYKDRTPRRIVWVANREQPVTDSSTVLTIGSDGNLKLVDRNQETLWSTNVSISSNTTAIAELLDDGNFALKDINGTNLWQSFEHPSDTLLLGGSLGFNSKTGERRVLTSWKSDNDPSSGSFVLGLDPHHSPPQAYTWINGSLPFWRSGPWDKTKFTGIRDMDSSYSSVFTLNVDDQLGMVYLHAKPYNQSFYGDMFLPSDGYLRIVGEDLNASWEAIVNPCDIYGTCGPFGVCNPSESPICSCLEGFVPKSSDEWSKGNWTKGCDREIKLLCEANENSSATNRGKADGFWKMERMKLPDFYEFIDTISMPCQQWCLNNCSCIAYADVYGIGCLVWSGNLLDMQQFSSGGHEFFLLLTLSSDQTPREKLIISLATISGIIILAGILAYVLYRQRSRRNNGKQKSTSKGMPNESNVSSEILPSYTLRSHLKFEDPSELPILFDLNSIQVATDNFSIKNKLGQGGFGPVYKGKLQDEKLVAVKRLSSSSGQGLEEFKNEVMLISKLQHRNLGTQDLANTHKVVGTLGYMSPEYALGGIFSEKSDVFSFGVLVLEIVNGRKVTTSYYVDEYISLVNYAWQMWHESKEMEFMDEALQMDSFSSSEVKRCIHVGLLCVQDHAENRPTIPEVVFMLSSETELPKPKQPTFTFQNALNSARSNSKSDRIWSVNEVTGSVLVGR</sequence>
<dbReference type="GO" id="GO:0031625">
    <property type="term" value="F:ubiquitin protein ligase binding"/>
    <property type="evidence" value="ECO:0007669"/>
    <property type="project" value="UniProtKB-ARBA"/>
</dbReference>
<evidence type="ECO:0000256" key="16">
    <source>
        <dbReference type="ARBA" id="ARBA00047899"/>
    </source>
</evidence>
<keyword evidence="10 18" id="KW-0418">Kinase</keyword>
<keyword evidence="8" id="KW-0430">Lectin</keyword>
<dbReference type="SMART" id="SM00473">
    <property type="entry name" value="PAN_AP"/>
    <property type="match status" value="1"/>
</dbReference>
<dbReference type="GO" id="GO:0106310">
    <property type="term" value="F:protein serine kinase activity"/>
    <property type="evidence" value="ECO:0007669"/>
    <property type="project" value="RHEA"/>
</dbReference>
<dbReference type="InterPro" id="IPR003609">
    <property type="entry name" value="Pan_app"/>
</dbReference>
<dbReference type="PROSITE" id="PS50011">
    <property type="entry name" value="PROTEIN_KINASE_DOM"/>
    <property type="match status" value="1"/>
</dbReference>
<comment type="catalytic activity">
    <reaction evidence="16 18">
        <text>L-threonyl-[protein] + ATP = O-phospho-L-threonyl-[protein] + ADP + H(+)</text>
        <dbReference type="Rhea" id="RHEA:46608"/>
        <dbReference type="Rhea" id="RHEA-COMP:11060"/>
        <dbReference type="Rhea" id="RHEA-COMP:11605"/>
        <dbReference type="ChEBI" id="CHEBI:15378"/>
        <dbReference type="ChEBI" id="CHEBI:30013"/>
        <dbReference type="ChEBI" id="CHEBI:30616"/>
        <dbReference type="ChEBI" id="CHEBI:61977"/>
        <dbReference type="ChEBI" id="CHEBI:456216"/>
        <dbReference type="EC" id="2.7.11.1"/>
    </reaction>
</comment>
<comment type="subcellular location">
    <subcellularLocation>
        <location evidence="1">Cell membrane</location>
        <topology evidence="1">Single-pass type I membrane protein</topology>
    </subcellularLocation>
</comment>
<evidence type="ECO:0000259" key="25">
    <source>
        <dbReference type="PROSITE" id="PS50948"/>
    </source>
</evidence>
<dbReference type="AlphaFoldDB" id="A0A1R3I4C0"/>